<evidence type="ECO:0000313" key="3">
    <source>
        <dbReference type="EMBL" id="WOG89402.1"/>
    </source>
</evidence>
<proteinExistence type="predicted"/>
<dbReference type="InterPro" id="IPR000073">
    <property type="entry name" value="AB_hydrolase_1"/>
</dbReference>
<evidence type="ECO:0000259" key="2">
    <source>
        <dbReference type="Pfam" id="PF00561"/>
    </source>
</evidence>
<name>A0AAF1AQP3_DAUCS</name>
<dbReference type="SUPFAM" id="SSF53474">
    <property type="entry name" value="alpha/beta-Hydrolases"/>
    <property type="match status" value="1"/>
</dbReference>
<feature type="transmembrane region" description="Helical" evidence="1">
    <location>
        <begin position="20"/>
        <end position="50"/>
    </location>
</feature>
<dbReference type="PANTHER" id="PTHR43139">
    <property type="entry name" value="SI:DKEY-122A22.2"/>
    <property type="match status" value="1"/>
</dbReference>
<organism evidence="3 4">
    <name type="scientific">Daucus carota subsp. sativus</name>
    <name type="common">Carrot</name>
    <dbReference type="NCBI Taxonomy" id="79200"/>
    <lineage>
        <taxon>Eukaryota</taxon>
        <taxon>Viridiplantae</taxon>
        <taxon>Streptophyta</taxon>
        <taxon>Embryophyta</taxon>
        <taxon>Tracheophyta</taxon>
        <taxon>Spermatophyta</taxon>
        <taxon>Magnoliopsida</taxon>
        <taxon>eudicotyledons</taxon>
        <taxon>Gunneridae</taxon>
        <taxon>Pentapetalae</taxon>
        <taxon>asterids</taxon>
        <taxon>campanulids</taxon>
        <taxon>Apiales</taxon>
        <taxon>Apiaceae</taxon>
        <taxon>Apioideae</taxon>
        <taxon>Scandiceae</taxon>
        <taxon>Daucinae</taxon>
        <taxon>Daucus</taxon>
        <taxon>Daucus sect. Daucus</taxon>
    </lineage>
</organism>
<dbReference type="Pfam" id="PF00561">
    <property type="entry name" value="Abhydrolase_1"/>
    <property type="match status" value="2"/>
</dbReference>
<dbReference type="EMBL" id="CP093344">
    <property type="protein sequence ID" value="WOG89402.1"/>
    <property type="molecule type" value="Genomic_DNA"/>
</dbReference>
<evidence type="ECO:0000313" key="4">
    <source>
        <dbReference type="Proteomes" id="UP000077755"/>
    </source>
</evidence>
<feature type="domain" description="AB hydrolase-1" evidence="2">
    <location>
        <begin position="267"/>
        <end position="317"/>
    </location>
</feature>
<gene>
    <name evidence="3" type="ORF">DCAR_0208640</name>
</gene>
<reference evidence="3" key="2">
    <citation type="submission" date="2022-03" db="EMBL/GenBank/DDBJ databases">
        <title>Draft title - Genomic analysis of global carrot germplasm unveils the trajectory of domestication and the origin of high carotenoid orange carrot.</title>
        <authorList>
            <person name="Iorizzo M."/>
            <person name="Ellison S."/>
            <person name="Senalik D."/>
            <person name="Macko-Podgorni A."/>
            <person name="Grzebelus D."/>
            <person name="Bostan H."/>
            <person name="Rolling W."/>
            <person name="Curaba J."/>
            <person name="Simon P."/>
        </authorList>
    </citation>
    <scope>NUCLEOTIDE SEQUENCE</scope>
    <source>
        <tissue evidence="3">Leaf</tissue>
    </source>
</reference>
<keyword evidence="4" id="KW-1185">Reference proteome</keyword>
<dbReference type="AlphaFoldDB" id="A0AAF1AQP3"/>
<dbReference type="PANTHER" id="PTHR43139:SF37">
    <property type="entry name" value="ALPHA_BETA-HYDROLASES SUPERFAMILY PROTEIN"/>
    <property type="match status" value="1"/>
</dbReference>
<dbReference type="InterPro" id="IPR052370">
    <property type="entry name" value="Meta-cleavage_hydrolase"/>
</dbReference>
<feature type="domain" description="AB hydrolase-1" evidence="2">
    <location>
        <begin position="81"/>
        <end position="195"/>
    </location>
</feature>
<dbReference type="PRINTS" id="PR00111">
    <property type="entry name" value="ABHYDROLASE"/>
</dbReference>
<dbReference type="KEGG" id="dcr:108206598"/>
<protein>
    <recommendedName>
        <fullName evidence="2">AB hydrolase-1 domain-containing protein</fullName>
    </recommendedName>
</protein>
<dbReference type="Gene3D" id="3.40.50.1820">
    <property type="entry name" value="alpha/beta hydrolase"/>
    <property type="match status" value="1"/>
</dbReference>
<keyword evidence="1" id="KW-1133">Transmembrane helix</keyword>
<accession>A0AAF1AQP3</accession>
<dbReference type="GO" id="GO:0016787">
    <property type="term" value="F:hydrolase activity"/>
    <property type="evidence" value="ECO:0007669"/>
    <property type="project" value="UniProtKB-ARBA"/>
</dbReference>
<evidence type="ECO:0000256" key="1">
    <source>
        <dbReference type="SAM" id="Phobius"/>
    </source>
</evidence>
<reference evidence="3" key="1">
    <citation type="journal article" date="2016" name="Nat. Genet.">
        <title>A high-quality carrot genome assembly provides new insights into carotenoid accumulation and asterid genome evolution.</title>
        <authorList>
            <person name="Iorizzo M."/>
            <person name="Ellison S."/>
            <person name="Senalik D."/>
            <person name="Zeng P."/>
            <person name="Satapoomin P."/>
            <person name="Huang J."/>
            <person name="Bowman M."/>
            <person name="Iovene M."/>
            <person name="Sanseverino W."/>
            <person name="Cavagnaro P."/>
            <person name="Yildiz M."/>
            <person name="Macko-Podgorni A."/>
            <person name="Moranska E."/>
            <person name="Grzebelus E."/>
            <person name="Grzebelus D."/>
            <person name="Ashrafi H."/>
            <person name="Zheng Z."/>
            <person name="Cheng S."/>
            <person name="Spooner D."/>
            <person name="Van Deynze A."/>
            <person name="Simon P."/>
        </authorList>
    </citation>
    <scope>NUCLEOTIDE SEQUENCE</scope>
    <source>
        <tissue evidence="3">Leaf</tissue>
    </source>
</reference>
<keyword evidence="1" id="KW-0812">Transmembrane</keyword>
<sequence>MYILRSAMKIPRLLRRLLSLYILITTYILSLNLPSFPFFLLIDVIATVYFKLCNLSSTTVDLDHSTTMHFWISAHRRFNKPNLLLIHGYGGNSKWQFLRQIRRLSQHFNLYVPDLLFFGESVTTNKDRTVEFQAECVSEGMRRLGVERCSVYAISYGGYVGFRMAEIRGEMVEKVVIMSSGIGATAEQMKEQVKKIGRNAVDLLLPQKPQDLRLLMDLAIYTFDPFKWLPNCMLNDFIRMTCNDHRREKQELVEELMDSKNDSKPLSVLTQDTLLIWGDKDKVFPLSLAYQLQRHLGPKSRLEIVKDAGHAANIDAPNSLTDLIIPFVLGTTTQSLHP</sequence>
<keyword evidence="1" id="KW-0472">Membrane</keyword>
<dbReference type="InterPro" id="IPR029058">
    <property type="entry name" value="AB_hydrolase_fold"/>
</dbReference>
<dbReference type="Proteomes" id="UP000077755">
    <property type="component" value="Chromosome 2"/>
</dbReference>